<reference evidence="1" key="1">
    <citation type="submission" date="2021-06" db="EMBL/GenBank/DDBJ databases">
        <authorList>
            <person name="Kallberg Y."/>
            <person name="Tangrot J."/>
            <person name="Rosling A."/>
        </authorList>
    </citation>
    <scope>NUCLEOTIDE SEQUENCE</scope>
    <source>
        <strain evidence="1">IL203A</strain>
    </source>
</reference>
<dbReference type="EMBL" id="CAJVPU010013396">
    <property type="protein sequence ID" value="CAG8632041.1"/>
    <property type="molecule type" value="Genomic_DNA"/>
</dbReference>
<proteinExistence type="predicted"/>
<sequence>TTTNPLEFYHSELKRIISKQYDLINACNKIVELEDKKKLVQTLEEKETKAHRLHIDNIIEKIYDRYQTAEKKDNENIINEFIRCLNISLSQILDTQTSNMQN</sequence>
<accession>A0ACA9N4P2</accession>
<protein>
    <submittedName>
        <fullName evidence="1">14878_t:CDS:1</fullName>
    </submittedName>
</protein>
<comment type="caution">
    <text evidence="1">The sequence shown here is derived from an EMBL/GenBank/DDBJ whole genome shotgun (WGS) entry which is preliminary data.</text>
</comment>
<evidence type="ECO:0000313" key="1">
    <source>
        <dbReference type="EMBL" id="CAG8632041.1"/>
    </source>
</evidence>
<keyword evidence="2" id="KW-1185">Reference proteome</keyword>
<organism evidence="1 2">
    <name type="scientific">Dentiscutata heterogama</name>
    <dbReference type="NCBI Taxonomy" id="1316150"/>
    <lineage>
        <taxon>Eukaryota</taxon>
        <taxon>Fungi</taxon>
        <taxon>Fungi incertae sedis</taxon>
        <taxon>Mucoromycota</taxon>
        <taxon>Glomeromycotina</taxon>
        <taxon>Glomeromycetes</taxon>
        <taxon>Diversisporales</taxon>
        <taxon>Gigasporaceae</taxon>
        <taxon>Dentiscutata</taxon>
    </lineage>
</organism>
<evidence type="ECO:0000313" key="2">
    <source>
        <dbReference type="Proteomes" id="UP000789702"/>
    </source>
</evidence>
<feature type="non-terminal residue" evidence="1">
    <location>
        <position position="1"/>
    </location>
</feature>
<gene>
    <name evidence="1" type="ORF">DHETER_LOCUS8440</name>
</gene>
<dbReference type="Proteomes" id="UP000789702">
    <property type="component" value="Unassembled WGS sequence"/>
</dbReference>
<name>A0ACA9N4P2_9GLOM</name>